<organism evidence="2 3">
    <name type="scientific">Actinocorallia libanotica</name>
    <dbReference type="NCBI Taxonomy" id="46162"/>
    <lineage>
        <taxon>Bacteria</taxon>
        <taxon>Bacillati</taxon>
        <taxon>Actinomycetota</taxon>
        <taxon>Actinomycetes</taxon>
        <taxon>Streptosporangiales</taxon>
        <taxon>Thermomonosporaceae</taxon>
        <taxon>Actinocorallia</taxon>
    </lineage>
</organism>
<evidence type="ECO:0000313" key="3">
    <source>
        <dbReference type="Proteomes" id="UP001500665"/>
    </source>
</evidence>
<proteinExistence type="predicted"/>
<keyword evidence="3" id="KW-1185">Reference proteome</keyword>
<dbReference type="Proteomes" id="UP001500665">
    <property type="component" value="Unassembled WGS sequence"/>
</dbReference>
<sequence length="212" mass="23799">MEGGVRVRREWEPEELVGAWTLLDGDWDLVGNKSGATRLGFGLLLKFFELEGRFPRHAGEVPKAAVDYVAGQVKVDPGLFAEYRWSGSTIEYHRAQVRQALGFREATRADEDVLAEWLAEKICPMVFTDEGLWAEVLGQCRSSRIEPPGRVERIVGAGRARFEREFCTQVLKSRRSRSAGTRTNRAVWYFGATFPPLVRHGEGAIAPQFGQS</sequence>
<protein>
    <recommendedName>
        <fullName evidence="1">DUF4158 domain-containing protein</fullName>
    </recommendedName>
</protein>
<dbReference type="Pfam" id="PF13700">
    <property type="entry name" value="DUF4158"/>
    <property type="match status" value="1"/>
</dbReference>
<evidence type="ECO:0000313" key="2">
    <source>
        <dbReference type="EMBL" id="GAA0952736.1"/>
    </source>
</evidence>
<gene>
    <name evidence="2" type="ORF">GCM10009550_33900</name>
</gene>
<feature type="domain" description="DUF4158" evidence="1">
    <location>
        <begin position="8"/>
        <end position="149"/>
    </location>
</feature>
<dbReference type="EMBL" id="BAAAHH010000012">
    <property type="protein sequence ID" value="GAA0952736.1"/>
    <property type="molecule type" value="Genomic_DNA"/>
</dbReference>
<accession>A0ABP4BNR3</accession>
<reference evidence="3" key="1">
    <citation type="journal article" date="2019" name="Int. J. Syst. Evol. Microbiol.">
        <title>The Global Catalogue of Microorganisms (GCM) 10K type strain sequencing project: providing services to taxonomists for standard genome sequencing and annotation.</title>
        <authorList>
            <consortium name="The Broad Institute Genomics Platform"/>
            <consortium name="The Broad Institute Genome Sequencing Center for Infectious Disease"/>
            <person name="Wu L."/>
            <person name="Ma J."/>
        </authorList>
    </citation>
    <scope>NUCLEOTIDE SEQUENCE [LARGE SCALE GENOMIC DNA]</scope>
    <source>
        <strain evidence="3">JCM 10696</strain>
    </source>
</reference>
<name>A0ABP4BNR3_9ACTN</name>
<evidence type="ECO:0000259" key="1">
    <source>
        <dbReference type="Pfam" id="PF13700"/>
    </source>
</evidence>
<dbReference type="InterPro" id="IPR025296">
    <property type="entry name" value="DUF4158"/>
</dbReference>
<comment type="caution">
    <text evidence="2">The sequence shown here is derived from an EMBL/GenBank/DDBJ whole genome shotgun (WGS) entry which is preliminary data.</text>
</comment>